<name>A0A8H6YRQ2_9AGAR</name>
<proteinExistence type="predicted"/>
<dbReference type="EMBL" id="JACAZH010000007">
    <property type="protein sequence ID" value="KAF7363962.1"/>
    <property type="molecule type" value="Genomic_DNA"/>
</dbReference>
<accession>A0A8H6YRQ2</accession>
<evidence type="ECO:0000313" key="1">
    <source>
        <dbReference type="EMBL" id="KAF7363962.1"/>
    </source>
</evidence>
<organism evidence="1 2">
    <name type="scientific">Mycena sanguinolenta</name>
    <dbReference type="NCBI Taxonomy" id="230812"/>
    <lineage>
        <taxon>Eukaryota</taxon>
        <taxon>Fungi</taxon>
        <taxon>Dikarya</taxon>
        <taxon>Basidiomycota</taxon>
        <taxon>Agaricomycotina</taxon>
        <taxon>Agaricomycetes</taxon>
        <taxon>Agaricomycetidae</taxon>
        <taxon>Agaricales</taxon>
        <taxon>Marasmiineae</taxon>
        <taxon>Mycenaceae</taxon>
        <taxon>Mycena</taxon>
    </lineage>
</organism>
<dbReference type="AlphaFoldDB" id="A0A8H6YRQ2"/>
<gene>
    <name evidence="1" type="ORF">MSAN_01054600</name>
</gene>
<protein>
    <submittedName>
        <fullName evidence="1">Uncharacterized protein</fullName>
    </submittedName>
</protein>
<comment type="caution">
    <text evidence="1">The sequence shown here is derived from an EMBL/GenBank/DDBJ whole genome shotgun (WGS) entry which is preliminary data.</text>
</comment>
<evidence type="ECO:0000313" key="2">
    <source>
        <dbReference type="Proteomes" id="UP000623467"/>
    </source>
</evidence>
<reference evidence="1" key="1">
    <citation type="submission" date="2020-05" db="EMBL/GenBank/DDBJ databases">
        <title>Mycena genomes resolve the evolution of fungal bioluminescence.</title>
        <authorList>
            <person name="Tsai I.J."/>
        </authorList>
    </citation>
    <scope>NUCLEOTIDE SEQUENCE</scope>
    <source>
        <strain evidence="1">160909Yilan</strain>
    </source>
</reference>
<keyword evidence="2" id="KW-1185">Reference proteome</keyword>
<dbReference type="Proteomes" id="UP000623467">
    <property type="component" value="Unassembled WGS sequence"/>
</dbReference>
<sequence>MCFDLPMVKINFFAGQQFRRRMNKCSTMDNVGRYGESVKFVIACLDVVLSQTDSMTGNLHKPHSDLQGSAQCNINHRPVGRCPSSWQLLVSAY</sequence>